<sequence>NTRMGRLKSQNKHLKNIRKLRECEQIKKLKDYINNPPMLLNHLIPKFSQLNNDDFNFLTKKIHESREMNISIQRQLLDYLIPSFEQLNDNVFSYIIKKIFESKKIDICVQKQLLDHLIPSFKQLNDNDFNFILKKLLKSLESRKMNMRVQKQLHDHLIPSFEQLNDDDFNSTIKKIFESREMNTYVQRKRNDIFMRVCNLPDQQIFNALNLFQTMIYSQGIYKGEIISTYLQKKACEFIVVSLYQHNHTINVLELKISNLKKENQLLKKNRYAINNKFHSLSAQIIKAKQSKIRQTSKIRSSIRKAKKIRPVQFRRAVNRLFRVNNKEYSAKFVKLATNIKNIYRLFGDELVDAEHELDTINFENFRESLRTGIENALDGFVKWME</sequence>
<proteinExistence type="predicted"/>
<feature type="non-terminal residue" evidence="1">
    <location>
        <position position="386"/>
    </location>
</feature>
<gene>
    <name evidence="1" type="ORF">RPERSI_LOCUS17045</name>
</gene>
<name>A0ACA9R511_9GLOM</name>
<accession>A0ACA9R511</accession>
<organism evidence="1 2">
    <name type="scientific">Racocetra persica</name>
    <dbReference type="NCBI Taxonomy" id="160502"/>
    <lineage>
        <taxon>Eukaryota</taxon>
        <taxon>Fungi</taxon>
        <taxon>Fungi incertae sedis</taxon>
        <taxon>Mucoromycota</taxon>
        <taxon>Glomeromycotina</taxon>
        <taxon>Glomeromycetes</taxon>
        <taxon>Diversisporales</taxon>
        <taxon>Gigasporaceae</taxon>
        <taxon>Racocetra</taxon>
    </lineage>
</organism>
<comment type="caution">
    <text evidence="1">The sequence shown here is derived from an EMBL/GenBank/DDBJ whole genome shotgun (WGS) entry which is preliminary data.</text>
</comment>
<keyword evidence="2" id="KW-1185">Reference proteome</keyword>
<feature type="non-terminal residue" evidence="1">
    <location>
        <position position="1"/>
    </location>
</feature>
<evidence type="ECO:0000313" key="2">
    <source>
        <dbReference type="Proteomes" id="UP000789920"/>
    </source>
</evidence>
<reference evidence="1" key="1">
    <citation type="submission" date="2021-06" db="EMBL/GenBank/DDBJ databases">
        <authorList>
            <person name="Kallberg Y."/>
            <person name="Tangrot J."/>
            <person name="Rosling A."/>
        </authorList>
    </citation>
    <scope>NUCLEOTIDE SEQUENCE</scope>
    <source>
        <strain evidence="1">MA461A</strain>
    </source>
</reference>
<dbReference type="EMBL" id="CAJVQC010043122">
    <property type="protein sequence ID" value="CAG8776801.1"/>
    <property type="molecule type" value="Genomic_DNA"/>
</dbReference>
<evidence type="ECO:0000313" key="1">
    <source>
        <dbReference type="EMBL" id="CAG8776801.1"/>
    </source>
</evidence>
<protein>
    <submittedName>
        <fullName evidence="1">24071_t:CDS:1</fullName>
    </submittedName>
</protein>
<dbReference type="Proteomes" id="UP000789920">
    <property type="component" value="Unassembled WGS sequence"/>
</dbReference>